<name>A0AAU7CY63_9BACT</name>
<dbReference type="InterPro" id="IPR029056">
    <property type="entry name" value="Ribokinase-like"/>
</dbReference>
<evidence type="ECO:0000313" key="7">
    <source>
        <dbReference type="EMBL" id="XBH13772.1"/>
    </source>
</evidence>
<protein>
    <submittedName>
        <fullName evidence="6">Carbohydrate kinase family protein</fullName>
    </submittedName>
</protein>
<dbReference type="PANTHER" id="PTHR10584">
    <property type="entry name" value="SUGAR KINASE"/>
    <property type="match status" value="1"/>
</dbReference>
<proteinExistence type="inferred from homology"/>
<dbReference type="GO" id="GO:0016301">
    <property type="term" value="F:kinase activity"/>
    <property type="evidence" value="ECO:0007669"/>
    <property type="project" value="UniProtKB-KW"/>
</dbReference>
<dbReference type="InterPro" id="IPR002139">
    <property type="entry name" value="Ribo/fructo_kinase"/>
</dbReference>
<dbReference type="AlphaFoldDB" id="A0AAU7CY63"/>
<evidence type="ECO:0000256" key="2">
    <source>
        <dbReference type="ARBA" id="ARBA00022679"/>
    </source>
</evidence>
<gene>
    <name evidence="6" type="ORF">P4G45_01020</name>
    <name evidence="7" type="ORF">P8936_01035</name>
</gene>
<keyword evidence="3 4" id="KW-0418">Kinase</keyword>
<dbReference type="PROSITE" id="PS00583">
    <property type="entry name" value="PFKB_KINASES_1"/>
    <property type="match status" value="1"/>
</dbReference>
<dbReference type="RefSeq" id="WP_348267841.1">
    <property type="nucleotide sequence ID" value="NZ_CP121194.1"/>
</dbReference>
<dbReference type="InterPro" id="IPR011611">
    <property type="entry name" value="PfkB_dom"/>
</dbReference>
<organism evidence="6">
    <name type="scientific">Edaphobacter paludis</name>
    <dbReference type="NCBI Taxonomy" id="3035702"/>
    <lineage>
        <taxon>Bacteria</taxon>
        <taxon>Pseudomonadati</taxon>
        <taxon>Acidobacteriota</taxon>
        <taxon>Terriglobia</taxon>
        <taxon>Terriglobales</taxon>
        <taxon>Acidobacteriaceae</taxon>
        <taxon>Edaphobacter</taxon>
    </lineage>
</organism>
<dbReference type="PANTHER" id="PTHR10584:SF166">
    <property type="entry name" value="RIBOKINASE"/>
    <property type="match status" value="1"/>
</dbReference>
<comment type="similarity">
    <text evidence="1 4">Belongs to the carbohydrate kinase PfkB family.</text>
</comment>
<evidence type="ECO:0000259" key="5">
    <source>
        <dbReference type="Pfam" id="PF00294"/>
    </source>
</evidence>
<dbReference type="Pfam" id="PF00294">
    <property type="entry name" value="PfkB"/>
    <property type="match status" value="1"/>
</dbReference>
<dbReference type="InterPro" id="IPR002173">
    <property type="entry name" value="Carboh/pur_kinase_PfkB_CS"/>
</dbReference>
<evidence type="ECO:0000256" key="3">
    <source>
        <dbReference type="ARBA" id="ARBA00022777"/>
    </source>
</evidence>
<dbReference type="EMBL" id="CP121194">
    <property type="protein sequence ID" value="XBH10334.1"/>
    <property type="molecule type" value="Genomic_DNA"/>
</dbReference>
<dbReference type="GO" id="GO:0006796">
    <property type="term" value="P:phosphate-containing compound metabolic process"/>
    <property type="evidence" value="ECO:0007669"/>
    <property type="project" value="UniProtKB-ARBA"/>
</dbReference>
<feature type="domain" description="Carbohydrate kinase PfkB" evidence="5">
    <location>
        <begin position="7"/>
        <end position="296"/>
    </location>
</feature>
<reference evidence="6" key="1">
    <citation type="submission" date="2023-03" db="EMBL/GenBank/DDBJ databases">
        <title>Edaphobacter sp.</title>
        <authorList>
            <person name="Huber K.J."/>
            <person name="Papendorf J."/>
            <person name="Pilke C."/>
            <person name="Bunk B."/>
            <person name="Sproeer C."/>
            <person name="Pester M."/>
        </authorList>
    </citation>
    <scope>NUCLEOTIDE SEQUENCE</scope>
    <source>
        <strain evidence="6">DSM 109919</strain>
        <strain evidence="7">DSM 109920</strain>
    </source>
</reference>
<dbReference type="PRINTS" id="PR00990">
    <property type="entry name" value="RIBOKINASE"/>
</dbReference>
<dbReference type="KEGG" id="epl:P4G45_01020"/>
<accession>A0AAU7D9J2</accession>
<sequence length="310" mass="33150">MNSMKCDVAVVGEIYIDHIFTGFTAWPQPGEEVFTNEYKREIGGGAVNTACALARLGRKVSLVGGIGISDAEWFEARLLEFGVSTEGLARSDGETGVTVSVSMRNDRSFFSYHGENDKLAGRLQSKSVIDVLVSARHVHFALPLEHTVAMHLLPILKAAGCTTSLDVGFQPAWLRSPASLEICRAVDHLLPNEKEASLLCGGDIASYLSFAEDNGLAQAVVKLGSRGAAMLENGRRYEVAPPVVDVVDTTGAGDAFDAGFIDALLDGVGPEDCLRRACICGGLSTRRAGSLSALPTHQEIENIYEQIYTS</sequence>
<dbReference type="SUPFAM" id="SSF53613">
    <property type="entry name" value="Ribokinase-like"/>
    <property type="match status" value="1"/>
</dbReference>
<evidence type="ECO:0000313" key="6">
    <source>
        <dbReference type="EMBL" id="XBH10334.1"/>
    </source>
</evidence>
<dbReference type="PROSITE" id="PS00584">
    <property type="entry name" value="PFKB_KINASES_2"/>
    <property type="match status" value="1"/>
</dbReference>
<evidence type="ECO:0000256" key="1">
    <source>
        <dbReference type="ARBA" id="ARBA00010688"/>
    </source>
</evidence>
<dbReference type="Gene3D" id="3.40.1190.20">
    <property type="match status" value="1"/>
</dbReference>
<accession>A0AAU7CY63</accession>
<keyword evidence="2 4" id="KW-0808">Transferase</keyword>
<dbReference type="EMBL" id="CP121195">
    <property type="protein sequence ID" value="XBH13772.1"/>
    <property type="molecule type" value="Genomic_DNA"/>
</dbReference>
<evidence type="ECO:0000256" key="4">
    <source>
        <dbReference type="RuleBase" id="RU003704"/>
    </source>
</evidence>